<dbReference type="RefSeq" id="WP_125663316.1">
    <property type="nucleotide sequence ID" value="NZ_AP019308.1"/>
</dbReference>
<dbReference type="Gene3D" id="1.10.1740.10">
    <property type="match status" value="1"/>
</dbReference>
<feature type="domain" description="RNA polymerase sigma factor 70 region 4 type 2" evidence="2">
    <location>
        <begin position="116"/>
        <end position="167"/>
    </location>
</feature>
<organism evidence="4 5">
    <name type="scientific">Paenibacillus baekrokdamisoli</name>
    <dbReference type="NCBI Taxonomy" id="1712516"/>
    <lineage>
        <taxon>Bacteria</taxon>
        <taxon>Bacillati</taxon>
        <taxon>Bacillota</taxon>
        <taxon>Bacilli</taxon>
        <taxon>Bacillales</taxon>
        <taxon>Paenibacillaceae</taxon>
        <taxon>Paenibacillus</taxon>
    </lineage>
</organism>
<dbReference type="InterPro" id="IPR013325">
    <property type="entry name" value="RNA_pol_sigma_r2"/>
</dbReference>
<name>A0A3G9IZD6_9BACL</name>
<evidence type="ECO:0000313" key="4">
    <source>
        <dbReference type="EMBL" id="BBH23642.1"/>
    </source>
</evidence>
<reference evidence="4 5" key="1">
    <citation type="submission" date="2018-11" db="EMBL/GenBank/DDBJ databases">
        <title>Complete genome sequence of Paenibacillus baekrokdamisoli strain KCTC 33723.</title>
        <authorList>
            <person name="Kang S.W."/>
            <person name="Lee K.C."/>
            <person name="Kim K.K."/>
            <person name="Kim J.S."/>
            <person name="Kim D.S."/>
            <person name="Ko S.H."/>
            <person name="Yang S.H."/>
            <person name="Lee J.S."/>
        </authorList>
    </citation>
    <scope>NUCLEOTIDE SEQUENCE [LARGE SCALE GENOMIC DNA]</scope>
    <source>
        <strain evidence="4 5">KCTC 33723</strain>
    </source>
</reference>
<evidence type="ECO:0000313" key="5">
    <source>
        <dbReference type="Proteomes" id="UP000275368"/>
    </source>
</evidence>
<dbReference type="PANTHER" id="PTHR47756:SF1">
    <property type="entry name" value="BLL0085 PROTEIN"/>
    <property type="match status" value="1"/>
</dbReference>
<protein>
    <submittedName>
        <fullName evidence="4">RNA polymerase sigma factor</fullName>
    </submittedName>
</protein>
<accession>A0A3G9IZD6</accession>
<dbReference type="OrthoDB" id="9780299at2"/>
<dbReference type="EMBL" id="AP019308">
    <property type="protein sequence ID" value="BBH23642.1"/>
    <property type="molecule type" value="Genomic_DNA"/>
</dbReference>
<dbReference type="Pfam" id="PF20239">
    <property type="entry name" value="DUF6596"/>
    <property type="match status" value="1"/>
</dbReference>
<dbReference type="PANTHER" id="PTHR47756">
    <property type="entry name" value="BLL6612 PROTEIN-RELATED"/>
    <property type="match status" value="1"/>
</dbReference>
<dbReference type="InterPro" id="IPR007627">
    <property type="entry name" value="RNA_pol_sigma70_r2"/>
</dbReference>
<proteinExistence type="predicted"/>
<dbReference type="GO" id="GO:0003677">
    <property type="term" value="F:DNA binding"/>
    <property type="evidence" value="ECO:0007669"/>
    <property type="project" value="InterPro"/>
</dbReference>
<gene>
    <name evidence="4" type="ORF">Back11_49870</name>
</gene>
<evidence type="ECO:0000259" key="1">
    <source>
        <dbReference type="Pfam" id="PF04542"/>
    </source>
</evidence>
<dbReference type="InterPro" id="IPR046531">
    <property type="entry name" value="DUF6596"/>
</dbReference>
<dbReference type="KEGG" id="pbk:Back11_49870"/>
<evidence type="ECO:0000259" key="3">
    <source>
        <dbReference type="Pfam" id="PF20239"/>
    </source>
</evidence>
<dbReference type="InterPro" id="IPR013249">
    <property type="entry name" value="RNA_pol_sigma70_r4_t2"/>
</dbReference>
<keyword evidence="5" id="KW-1185">Reference proteome</keyword>
<dbReference type="Pfam" id="PF08281">
    <property type="entry name" value="Sigma70_r4_2"/>
    <property type="match status" value="1"/>
</dbReference>
<dbReference type="SUPFAM" id="SSF88659">
    <property type="entry name" value="Sigma3 and sigma4 domains of RNA polymerase sigma factors"/>
    <property type="match status" value="1"/>
</dbReference>
<dbReference type="GO" id="GO:0006352">
    <property type="term" value="P:DNA-templated transcription initiation"/>
    <property type="evidence" value="ECO:0007669"/>
    <property type="project" value="InterPro"/>
</dbReference>
<dbReference type="InterPro" id="IPR013324">
    <property type="entry name" value="RNA_pol_sigma_r3/r4-like"/>
</dbReference>
<feature type="domain" description="DUF6596" evidence="3">
    <location>
        <begin position="185"/>
        <end position="285"/>
    </location>
</feature>
<dbReference type="GO" id="GO:0016987">
    <property type="term" value="F:sigma factor activity"/>
    <property type="evidence" value="ECO:0007669"/>
    <property type="project" value="InterPro"/>
</dbReference>
<dbReference type="InterPro" id="IPR036388">
    <property type="entry name" value="WH-like_DNA-bd_sf"/>
</dbReference>
<dbReference type="AlphaFoldDB" id="A0A3G9IZD6"/>
<dbReference type="Pfam" id="PF04542">
    <property type="entry name" value="Sigma70_r2"/>
    <property type="match status" value="1"/>
</dbReference>
<dbReference type="Gene3D" id="1.10.10.10">
    <property type="entry name" value="Winged helix-like DNA-binding domain superfamily/Winged helix DNA-binding domain"/>
    <property type="match status" value="1"/>
</dbReference>
<dbReference type="NCBIfam" id="TIGR02937">
    <property type="entry name" value="sigma70-ECF"/>
    <property type="match status" value="1"/>
</dbReference>
<sequence length="432" mass="47739">MTSSAAQRTIDAIWRIESANLIAGLARMVRDVGLAEDLAHDALVIALERWPDTGIPDNPGAWLMTTAKRRAIDLMRRSKLSDRKYEELGRSSDLYTEHDLENTMDGEIGDDLLRLIFTTCHPVLSREARVALTLRLLGGLTTDEIAHAFLVAESTIAQRIVRAKRTLSAARVLFEVPLGEELKERLSTVLEVIYLMFNEGYTATSGGNWIHPLLCQEALRLGRILAEIAPTEPEVHGLVALMEIQSSRFKTRVSPTGEPILLMDQNRALWDHLLIRRGLAALERAQKLGRPLGPYALQAAISACHARACTASETDWTRIAALYEALTRITPSPVVELNRAVAIAMAFGPAFGLQIVDELTSEPSLKEYHLLPSVRGDLLMKLGRMGEAKEEFERAASLTHNAREREFLLKRTAECAANVSGNRGGGRSARPN</sequence>
<dbReference type="SUPFAM" id="SSF88946">
    <property type="entry name" value="Sigma2 domain of RNA polymerase sigma factors"/>
    <property type="match status" value="1"/>
</dbReference>
<dbReference type="Proteomes" id="UP000275368">
    <property type="component" value="Chromosome"/>
</dbReference>
<evidence type="ECO:0000259" key="2">
    <source>
        <dbReference type="Pfam" id="PF08281"/>
    </source>
</evidence>
<feature type="domain" description="RNA polymerase sigma-70 region 2" evidence="1">
    <location>
        <begin position="25"/>
        <end position="79"/>
    </location>
</feature>
<dbReference type="InterPro" id="IPR014284">
    <property type="entry name" value="RNA_pol_sigma-70_dom"/>
</dbReference>